<dbReference type="EMBL" id="DYUX01000028">
    <property type="protein sequence ID" value="HJG42374.1"/>
    <property type="molecule type" value="Genomic_DNA"/>
</dbReference>
<evidence type="ECO:0000313" key="2">
    <source>
        <dbReference type="Proteomes" id="UP000786560"/>
    </source>
</evidence>
<dbReference type="RefSeq" id="WP_278711695.1">
    <property type="nucleotide sequence ID" value="NZ_DYUX01000028.1"/>
</dbReference>
<accession>A0A921IYP7</accession>
<sequence length="224" mass="24148">MEQTPRYQLTYPTSGDEVDDAPQQFKTMCESVESALGTVDDRQTDEAVKPVVRTTLAQLAEAAGVTGQTGYVTADSVQSNNGAYVYTGSAWVKTVGTWQQFTFKFQDTASFVPISYGGGSDLFYNPALRLILVRLASFTSTVSVNDYGVYLPNVGTFKPSKDIQLGQAEFENFTGRGIVLTLKTNGQIMVGPQVNNNDVVRPIGSYVVPIPSDVTITTSGGVEI</sequence>
<dbReference type="AlphaFoldDB" id="A0A921IYP7"/>
<proteinExistence type="predicted"/>
<name>A0A921IYP7_9BIFI</name>
<reference evidence="1" key="1">
    <citation type="journal article" date="2021" name="PeerJ">
        <title>Extensive microbial diversity within the chicken gut microbiome revealed by metagenomics and culture.</title>
        <authorList>
            <person name="Gilroy R."/>
            <person name="Ravi A."/>
            <person name="Getino M."/>
            <person name="Pursley I."/>
            <person name="Horton D.L."/>
            <person name="Alikhan N.F."/>
            <person name="Baker D."/>
            <person name="Gharbi K."/>
            <person name="Hall N."/>
            <person name="Watson M."/>
            <person name="Adriaenssens E.M."/>
            <person name="Foster-Nyarko E."/>
            <person name="Jarju S."/>
            <person name="Secka A."/>
            <person name="Antonio M."/>
            <person name="Oren A."/>
            <person name="Chaudhuri R.R."/>
            <person name="La Ragione R."/>
            <person name="Hildebrand F."/>
            <person name="Pallen M.J."/>
        </authorList>
    </citation>
    <scope>NUCLEOTIDE SEQUENCE</scope>
    <source>
        <strain evidence="1">ChiBcolR7-4860</strain>
    </source>
</reference>
<gene>
    <name evidence="1" type="ORF">K8U73_08355</name>
</gene>
<organism evidence="1 2">
    <name type="scientific">Bifidobacterium pullorum subsp. gallinarum</name>
    <dbReference type="NCBI Taxonomy" id="78344"/>
    <lineage>
        <taxon>Bacteria</taxon>
        <taxon>Bacillati</taxon>
        <taxon>Actinomycetota</taxon>
        <taxon>Actinomycetes</taxon>
        <taxon>Bifidobacteriales</taxon>
        <taxon>Bifidobacteriaceae</taxon>
        <taxon>Bifidobacterium</taxon>
    </lineage>
</organism>
<evidence type="ECO:0000313" key="1">
    <source>
        <dbReference type="EMBL" id="HJG42374.1"/>
    </source>
</evidence>
<protein>
    <submittedName>
        <fullName evidence="1">Uncharacterized protein</fullName>
    </submittedName>
</protein>
<reference evidence="1" key="2">
    <citation type="submission" date="2021-09" db="EMBL/GenBank/DDBJ databases">
        <authorList>
            <person name="Gilroy R."/>
        </authorList>
    </citation>
    <scope>NUCLEOTIDE SEQUENCE</scope>
    <source>
        <strain evidence="1">ChiBcolR7-4860</strain>
    </source>
</reference>
<comment type="caution">
    <text evidence="1">The sequence shown here is derived from an EMBL/GenBank/DDBJ whole genome shotgun (WGS) entry which is preliminary data.</text>
</comment>
<dbReference type="Proteomes" id="UP000786560">
    <property type="component" value="Unassembled WGS sequence"/>
</dbReference>